<proteinExistence type="predicted"/>
<sequence>MIIYNRMVITVRYTIFNNIKLFVITIGLLCSVLLLRNIVYLYNRILQLIID</sequence>
<dbReference type="EMBL" id="MW142017">
    <property type="protein sequence ID" value="QRM13703.1"/>
    <property type="molecule type" value="Genomic_DNA"/>
</dbReference>
<reference evidence="2" key="1">
    <citation type="journal article" date="2021" name="Arch. Virol.">
        <title>Characterisation of an Australian fowlpox virus carrying a near-full-length provirus of reticuloendotheliosis virus.</title>
        <authorList>
            <person name="Sarker S."/>
            <person name="Athukorala A."/>
            <person name="Bowden T.R."/>
            <person name="Boyle D.B."/>
        </authorList>
    </citation>
    <scope>NUCLEOTIDE SEQUENCE</scope>
    <source>
        <strain evidence="2">FWPV-S</strain>
    </source>
</reference>
<organism evidence="2">
    <name type="scientific">Fowlpox virus</name>
    <name type="common">FPV</name>
    <dbReference type="NCBI Taxonomy" id="10261"/>
    <lineage>
        <taxon>Viruses</taxon>
        <taxon>Varidnaviria</taxon>
        <taxon>Bamfordvirae</taxon>
        <taxon>Nucleocytoviricota</taxon>
        <taxon>Pokkesviricetes</taxon>
        <taxon>Chitovirales</taxon>
        <taxon>Poxviridae</taxon>
        <taxon>Chordopoxvirinae</taxon>
        <taxon>Avipoxvirus</taxon>
        <taxon>Avipoxvirus fowlpox</taxon>
    </lineage>
</organism>
<protein>
    <submittedName>
        <fullName evidence="2">Uncharacterized protein</fullName>
    </submittedName>
</protein>
<evidence type="ECO:0000313" key="2">
    <source>
        <dbReference type="EMBL" id="QRM13703.1"/>
    </source>
</evidence>
<organismHost>
    <name type="scientific">Vertebrata</name>
    <name type="common">vertebrates</name>
    <dbReference type="NCBI Taxonomy" id="7742"/>
</organismHost>
<keyword evidence="1" id="KW-0812">Transmembrane</keyword>
<keyword evidence="1" id="KW-0472">Membrane</keyword>
<feature type="transmembrane region" description="Helical" evidence="1">
    <location>
        <begin position="21"/>
        <end position="42"/>
    </location>
</feature>
<keyword evidence="1" id="KW-1133">Transmembrane helix</keyword>
<name>A0A891M128_FOWPV</name>
<evidence type="ECO:0000256" key="1">
    <source>
        <dbReference type="SAM" id="Phobius"/>
    </source>
</evidence>
<dbReference type="Proteomes" id="UP000627101">
    <property type="component" value="Segment"/>
</dbReference>
<accession>A0A891M128</accession>